<organism evidence="1 2">
    <name type="scientific">Agrobacterium genomosp. 2 str. CFBP 5494</name>
    <dbReference type="NCBI Taxonomy" id="1183436"/>
    <lineage>
        <taxon>Bacteria</taxon>
        <taxon>Pseudomonadati</taxon>
        <taxon>Pseudomonadota</taxon>
        <taxon>Alphaproteobacteria</taxon>
        <taxon>Hyphomicrobiales</taxon>
        <taxon>Rhizobiaceae</taxon>
        <taxon>Rhizobium/Agrobacterium group</taxon>
        <taxon>Agrobacterium</taxon>
        <taxon>Agrobacterium tumefaciens complex</taxon>
    </lineage>
</organism>
<dbReference type="EMBL" id="FBVY01000002">
    <property type="protein sequence ID" value="CUW85593.1"/>
    <property type="molecule type" value="Genomic_DNA"/>
</dbReference>
<comment type="caution">
    <text evidence="1">The sequence shown here is derived from an EMBL/GenBank/DDBJ whole genome shotgun (WGS) entry which is preliminary data.</text>
</comment>
<gene>
    <name evidence="1" type="ORF">AGR2A_Cc100198</name>
</gene>
<evidence type="ECO:0000313" key="2">
    <source>
        <dbReference type="Proteomes" id="UP000191933"/>
    </source>
</evidence>
<accession>A0A9W5EY80</accession>
<protein>
    <submittedName>
        <fullName evidence="1">Uncharacterized protein</fullName>
    </submittedName>
</protein>
<sequence length="42" mass="4615">MVTEPGGFLDQVVQFFQTKAGKVDACHWAAPYESLLIGIMES</sequence>
<evidence type="ECO:0000313" key="1">
    <source>
        <dbReference type="EMBL" id="CUW85593.1"/>
    </source>
</evidence>
<name>A0A9W5EY80_9HYPH</name>
<reference evidence="1 2" key="1">
    <citation type="submission" date="2016-01" db="EMBL/GenBank/DDBJ databases">
        <authorList>
            <person name="Regsiter A."/>
            <person name="william w."/>
        </authorList>
    </citation>
    <scope>NUCLEOTIDE SEQUENCE [LARGE SCALE GENOMIC DNA]</scope>
    <source>
        <strain evidence="1 2">CFBP 5494</strain>
    </source>
</reference>
<keyword evidence="2" id="KW-1185">Reference proteome</keyword>
<dbReference type="Proteomes" id="UP000191933">
    <property type="component" value="Unassembled WGS sequence"/>
</dbReference>
<dbReference type="AlphaFoldDB" id="A0A9W5EY80"/>
<proteinExistence type="predicted"/>